<evidence type="ECO:0000256" key="12">
    <source>
        <dbReference type="ARBA" id="ARBA00023136"/>
    </source>
</evidence>
<comment type="subcellular location">
    <subcellularLocation>
        <location evidence="1">Cell membrane</location>
        <topology evidence="1">Multi-pass membrane protein</topology>
    </subcellularLocation>
</comment>
<proteinExistence type="inferred from homology"/>
<dbReference type="Pfam" id="PF00702">
    <property type="entry name" value="Hydrolase"/>
    <property type="match status" value="1"/>
</dbReference>
<keyword evidence="9" id="KW-1278">Translocase</keyword>
<protein>
    <submittedName>
        <fullName evidence="16">HAD family hydrolase</fullName>
    </submittedName>
</protein>
<sequence length="812" mass="89102">MSVNATLDSERKEPRTTVKGKLVCKHCGAPSPQGEFCCAGCAYVFRLVHEEGLDAYYRIRDDVSAPADPALLQPRDYHWLADAMREAEAAVADQRGRAAQLVMEIQGISCAGCVWLIEKLFNKQPGAGRLDVNAQTGQIRWSWEPGKFDGVSFGRTLQKFNYLVGPAGKVNAEQAESRVLIRRVGLCTAFSMNVMLFALPAYFGMKSTEEYARLFGTLQLVFATLSLLAGGGYFLARALRALRERVLHIDLPIALGITGAYLGSLYGWLRGEESYVYFDFVSAFIVLMLVGRWAQVVAVERNQRRLLSRQPATPHVRVWAADGTVTEAAVETLRTGMNFEVTTGQTIPVEAKLESDEASMSLAWINGEAEPRTFRAGQRIPAGAQNIGRQCIRLVATQGWDESLLAELLRPMVRATQEHKLIEQVIRCYLLVILVVAGLAGGGWMLAGVGWLRAGAIVTAVLVVSCPCALGLAYPLAEEIATVALRRRGVFVRAGDLWSRLRRVRVLAFDKTGTLTLETPVLQNPQELEALNMEARAALLALVRDNPHPVSRSLHEALLAQGQVDALEGEVIETIGHGVTLGQWTLGRPGWRTVSREDDSSEAMEPDICNVLSYKLAEGVVLARGGRAVGSFEFADRARADARVEVEALMRRGLQVVVLSGDRREKVARLMRELALPPDNGFAELSPREKADWFIAHDDAMMLGDGANDSLAFDRALCRGTPAVHRGMLEQKADFYYLGRGVAGIRALFEINDARHRTQMALLVFMVSYNLLAVGMAVSGRMSPLIAAILMPLSSLATLAIVGWGMRGVWRR</sequence>
<dbReference type="InterPro" id="IPR023214">
    <property type="entry name" value="HAD_sf"/>
</dbReference>
<dbReference type="Gene3D" id="3.40.1110.10">
    <property type="entry name" value="Calcium-transporting ATPase, cytoplasmic domain N"/>
    <property type="match status" value="1"/>
</dbReference>
<feature type="transmembrane region" description="Helical" evidence="13">
    <location>
        <begin position="211"/>
        <end position="235"/>
    </location>
</feature>
<keyword evidence="11" id="KW-0406">Ion transport</keyword>
<keyword evidence="12 13" id="KW-0472">Membrane</keyword>
<evidence type="ECO:0000259" key="15">
    <source>
        <dbReference type="Pfam" id="PF12156"/>
    </source>
</evidence>
<dbReference type="SUPFAM" id="SSF56784">
    <property type="entry name" value="HAD-like"/>
    <property type="match status" value="1"/>
</dbReference>
<organism evidence="16 17">
    <name type="scientific">Rariglobus hedericola</name>
    <dbReference type="NCBI Taxonomy" id="2597822"/>
    <lineage>
        <taxon>Bacteria</taxon>
        <taxon>Pseudomonadati</taxon>
        <taxon>Verrucomicrobiota</taxon>
        <taxon>Opitutia</taxon>
        <taxon>Opitutales</taxon>
        <taxon>Opitutaceae</taxon>
        <taxon>Rariglobus</taxon>
    </lineage>
</organism>
<comment type="caution">
    <text evidence="16">The sequence shown here is derived from an EMBL/GenBank/DDBJ whole genome shotgun (WGS) entry which is preliminary data.</text>
</comment>
<dbReference type="InterPro" id="IPR008250">
    <property type="entry name" value="ATPase_P-typ_transduc_dom_A_sf"/>
</dbReference>
<dbReference type="PRINTS" id="PR00119">
    <property type="entry name" value="CATATPASE"/>
</dbReference>
<dbReference type="OrthoDB" id="9760802at2"/>
<keyword evidence="4" id="KW-1003">Cell membrane</keyword>
<dbReference type="GO" id="GO:0005886">
    <property type="term" value="C:plasma membrane"/>
    <property type="evidence" value="ECO:0007669"/>
    <property type="project" value="UniProtKB-SubCell"/>
</dbReference>
<keyword evidence="3" id="KW-0813">Transport</keyword>
<evidence type="ECO:0000259" key="14">
    <source>
        <dbReference type="Pfam" id="PF00122"/>
    </source>
</evidence>
<dbReference type="GO" id="GO:0043682">
    <property type="term" value="F:P-type divalent copper transporter activity"/>
    <property type="evidence" value="ECO:0007669"/>
    <property type="project" value="TreeGrafter"/>
</dbReference>
<dbReference type="PROSITE" id="PS00154">
    <property type="entry name" value="ATPASE_E1_E2"/>
    <property type="match status" value="1"/>
</dbReference>
<feature type="domain" description="Putative metal-binding" evidence="15">
    <location>
        <begin position="28"/>
        <end position="69"/>
    </location>
</feature>
<dbReference type="InterPro" id="IPR006121">
    <property type="entry name" value="HMA_dom"/>
</dbReference>
<keyword evidence="10 13" id="KW-1133">Transmembrane helix</keyword>
<keyword evidence="6 13" id="KW-0812">Transmembrane</keyword>
<dbReference type="SUPFAM" id="SSF55008">
    <property type="entry name" value="HMA, heavy metal-associated domain"/>
    <property type="match status" value="1"/>
</dbReference>
<keyword evidence="5" id="KW-0597">Phosphoprotein</keyword>
<dbReference type="SUPFAM" id="SSF81665">
    <property type="entry name" value="Calcium ATPase, transmembrane domain M"/>
    <property type="match status" value="1"/>
</dbReference>
<dbReference type="InterPro" id="IPR059000">
    <property type="entry name" value="ATPase_P-type_domA"/>
</dbReference>
<gene>
    <name evidence="16" type="ORF">FPL22_07845</name>
</gene>
<evidence type="ECO:0000313" key="16">
    <source>
        <dbReference type="EMBL" id="TSJ79194.1"/>
    </source>
</evidence>
<evidence type="ECO:0000256" key="8">
    <source>
        <dbReference type="ARBA" id="ARBA00022842"/>
    </source>
</evidence>
<evidence type="ECO:0000256" key="10">
    <source>
        <dbReference type="ARBA" id="ARBA00022989"/>
    </source>
</evidence>
<evidence type="ECO:0000256" key="11">
    <source>
        <dbReference type="ARBA" id="ARBA00023065"/>
    </source>
</evidence>
<dbReference type="PANTHER" id="PTHR43520">
    <property type="entry name" value="ATP7, ISOFORM B"/>
    <property type="match status" value="1"/>
</dbReference>
<feature type="transmembrane region" description="Helical" evidence="13">
    <location>
        <begin position="760"/>
        <end position="779"/>
    </location>
</feature>
<feature type="transmembrane region" description="Helical" evidence="13">
    <location>
        <begin position="275"/>
        <end position="299"/>
    </location>
</feature>
<dbReference type="SUPFAM" id="SSF81653">
    <property type="entry name" value="Calcium ATPase, transduction domain A"/>
    <property type="match status" value="1"/>
</dbReference>
<feature type="transmembrane region" description="Helical" evidence="13">
    <location>
        <begin position="457"/>
        <end position="477"/>
    </location>
</feature>
<evidence type="ECO:0000256" key="7">
    <source>
        <dbReference type="ARBA" id="ARBA00022723"/>
    </source>
</evidence>
<evidence type="ECO:0000256" key="2">
    <source>
        <dbReference type="ARBA" id="ARBA00006024"/>
    </source>
</evidence>
<feature type="transmembrane region" description="Helical" evidence="13">
    <location>
        <begin position="184"/>
        <end position="205"/>
    </location>
</feature>
<keyword evidence="7" id="KW-0479">Metal-binding</keyword>
<keyword evidence="8" id="KW-0460">Magnesium</keyword>
<evidence type="ECO:0000256" key="1">
    <source>
        <dbReference type="ARBA" id="ARBA00004651"/>
    </source>
</evidence>
<dbReference type="AlphaFoldDB" id="A0A556QRC9"/>
<evidence type="ECO:0000256" key="6">
    <source>
        <dbReference type="ARBA" id="ARBA00022692"/>
    </source>
</evidence>
<dbReference type="InterPro" id="IPR023299">
    <property type="entry name" value="ATPase_P-typ_cyto_dom_N"/>
</dbReference>
<reference evidence="16 17" key="1">
    <citation type="submission" date="2019-07" db="EMBL/GenBank/DDBJ databases">
        <title>Description of 53C-WASEF.</title>
        <authorList>
            <person name="Pitt A."/>
            <person name="Hahn M.W."/>
        </authorList>
    </citation>
    <scope>NUCLEOTIDE SEQUENCE [LARGE SCALE GENOMIC DNA]</scope>
    <source>
        <strain evidence="16 17">53C-WASEF</strain>
    </source>
</reference>
<dbReference type="Pfam" id="PF12156">
    <property type="entry name" value="ATPase-cat_bd"/>
    <property type="match status" value="1"/>
</dbReference>
<comment type="similarity">
    <text evidence="2">Belongs to the cation transport ATPase (P-type) (TC 3.A.3) family. Type IB subfamily.</text>
</comment>
<dbReference type="InterPro" id="IPR036412">
    <property type="entry name" value="HAD-like_sf"/>
</dbReference>
<feature type="domain" description="P-type ATPase A" evidence="14">
    <location>
        <begin position="314"/>
        <end position="408"/>
    </location>
</feature>
<dbReference type="EMBL" id="VMBG01000001">
    <property type="protein sequence ID" value="TSJ79194.1"/>
    <property type="molecule type" value="Genomic_DNA"/>
</dbReference>
<dbReference type="Gene3D" id="3.40.50.1000">
    <property type="entry name" value="HAD superfamily/HAD-like"/>
    <property type="match status" value="1"/>
</dbReference>
<dbReference type="GO" id="GO:0016787">
    <property type="term" value="F:hydrolase activity"/>
    <property type="evidence" value="ECO:0007669"/>
    <property type="project" value="UniProtKB-KW"/>
</dbReference>
<dbReference type="GO" id="GO:0005507">
    <property type="term" value="F:copper ion binding"/>
    <property type="evidence" value="ECO:0007669"/>
    <property type="project" value="TreeGrafter"/>
</dbReference>
<keyword evidence="17" id="KW-1185">Reference proteome</keyword>
<feature type="transmembrane region" description="Helical" evidence="13">
    <location>
        <begin position="785"/>
        <end position="806"/>
    </location>
</feature>
<evidence type="ECO:0000256" key="9">
    <source>
        <dbReference type="ARBA" id="ARBA00022967"/>
    </source>
</evidence>
<accession>A0A556QRC9</accession>
<dbReference type="InterPro" id="IPR023298">
    <property type="entry name" value="ATPase_P-typ_TM_dom_sf"/>
</dbReference>
<dbReference type="InterPro" id="IPR021993">
    <property type="entry name" value="ATPase-cat-bd"/>
</dbReference>
<name>A0A556QRC9_9BACT</name>
<evidence type="ECO:0000313" key="17">
    <source>
        <dbReference type="Proteomes" id="UP000315648"/>
    </source>
</evidence>
<evidence type="ECO:0000256" key="5">
    <source>
        <dbReference type="ARBA" id="ARBA00022553"/>
    </source>
</evidence>
<dbReference type="CDD" id="cd00371">
    <property type="entry name" value="HMA"/>
    <property type="match status" value="1"/>
</dbReference>
<dbReference type="Gene3D" id="3.30.70.100">
    <property type="match status" value="1"/>
</dbReference>
<evidence type="ECO:0000256" key="13">
    <source>
        <dbReference type="SAM" id="Phobius"/>
    </source>
</evidence>
<feature type="transmembrane region" description="Helical" evidence="13">
    <location>
        <begin position="428"/>
        <end position="451"/>
    </location>
</feature>
<dbReference type="PANTHER" id="PTHR43520:SF5">
    <property type="entry name" value="CATION-TRANSPORTING P-TYPE ATPASE-RELATED"/>
    <property type="match status" value="1"/>
</dbReference>
<dbReference type="GO" id="GO:0055070">
    <property type="term" value="P:copper ion homeostasis"/>
    <property type="evidence" value="ECO:0007669"/>
    <property type="project" value="TreeGrafter"/>
</dbReference>
<keyword evidence="16" id="KW-0378">Hydrolase</keyword>
<dbReference type="Proteomes" id="UP000315648">
    <property type="component" value="Unassembled WGS sequence"/>
</dbReference>
<evidence type="ECO:0000256" key="3">
    <source>
        <dbReference type="ARBA" id="ARBA00022448"/>
    </source>
</evidence>
<feature type="transmembrane region" description="Helical" evidence="13">
    <location>
        <begin position="247"/>
        <end position="269"/>
    </location>
</feature>
<dbReference type="GO" id="GO:0000166">
    <property type="term" value="F:nucleotide binding"/>
    <property type="evidence" value="ECO:0007669"/>
    <property type="project" value="InterPro"/>
</dbReference>
<dbReference type="Pfam" id="PF00122">
    <property type="entry name" value="E1-E2_ATPase"/>
    <property type="match status" value="1"/>
</dbReference>
<dbReference type="InterPro" id="IPR036163">
    <property type="entry name" value="HMA_dom_sf"/>
</dbReference>
<dbReference type="Gene3D" id="2.70.150.10">
    <property type="entry name" value="Calcium-transporting ATPase, cytoplasmic transduction domain A"/>
    <property type="match status" value="1"/>
</dbReference>
<evidence type="ECO:0000256" key="4">
    <source>
        <dbReference type="ARBA" id="ARBA00022475"/>
    </source>
</evidence>
<dbReference type="InterPro" id="IPR018303">
    <property type="entry name" value="ATPase_P-typ_P_site"/>
</dbReference>